<dbReference type="InterPro" id="IPR008030">
    <property type="entry name" value="NmrA-like"/>
</dbReference>
<dbReference type="InterPro" id="IPR036291">
    <property type="entry name" value="NAD(P)-bd_dom_sf"/>
</dbReference>
<keyword evidence="5" id="KW-1185">Reference proteome</keyword>
<dbReference type="PANTHER" id="PTHR42748:SF28">
    <property type="entry name" value="NMRA-LIKE DOMAIN-CONTAINING PROTEIN"/>
    <property type="match status" value="1"/>
</dbReference>
<evidence type="ECO:0000256" key="2">
    <source>
        <dbReference type="ARBA" id="ARBA00022857"/>
    </source>
</evidence>
<evidence type="ECO:0000313" key="4">
    <source>
        <dbReference type="EMBL" id="VUC32891.1"/>
    </source>
</evidence>
<evidence type="ECO:0000259" key="3">
    <source>
        <dbReference type="Pfam" id="PF05368"/>
    </source>
</evidence>
<dbReference type="Gene3D" id="3.40.50.720">
    <property type="entry name" value="NAD(P)-binding Rossmann-like Domain"/>
    <property type="match status" value="1"/>
</dbReference>
<protein>
    <recommendedName>
        <fullName evidence="3">NmrA-like domain-containing protein</fullName>
    </recommendedName>
</protein>
<evidence type="ECO:0000313" key="5">
    <source>
        <dbReference type="Proteomes" id="UP000766486"/>
    </source>
</evidence>
<dbReference type="Gene3D" id="3.90.25.10">
    <property type="entry name" value="UDP-galactose 4-epimerase, domain 1"/>
    <property type="match status" value="1"/>
</dbReference>
<reference evidence="4 5" key="1">
    <citation type="submission" date="2019-06" db="EMBL/GenBank/DDBJ databases">
        <authorList>
            <person name="Broberg M."/>
        </authorList>
    </citation>
    <scope>NUCLEOTIDE SEQUENCE [LARGE SCALE GENOMIC DNA]</scope>
</reference>
<evidence type="ECO:0000256" key="1">
    <source>
        <dbReference type="ARBA" id="ARBA00006328"/>
    </source>
</evidence>
<accession>A0ABY6UNV8</accession>
<organism evidence="4 5">
    <name type="scientific">Bionectria ochroleuca</name>
    <name type="common">Gliocladium roseum</name>
    <dbReference type="NCBI Taxonomy" id="29856"/>
    <lineage>
        <taxon>Eukaryota</taxon>
        <taxon>Fungi</taxon>
        <taxon>Dikarya</taxon>
        <taxon>Ascomycota</taxon>
        <taxon>Pezizomycotina</taxon>
        <taxon>Sordariomycetes</taxon>
        <taxon>Hypocreomycetidae</taxon>
        <taxon>Hypocreales</taxon>
        <taxon>Bionectriaceae</taxon>
        <taxon>Clonostachys</taxon>
    </lineage>
</organism>
<comment type="similarity">
    <text evidence="1">Belongs to the NmrA-type oxidoreductase family.</text>
</comment>
<name>A0ABY6UNV8_BIOOC</name>
<feature type="domain" description="NmrA-like" evidence="3">
    <location>
        <begin position="2"/>
        <end position="269"/>
    </location>
</feature>
<proteinExistence type="inferred from homology"/>
<dbReference type="Proteomes" id="UP000766486">
    <property type="component" value="Unassembled WGS sequence"/>
</dbReference>
<dbReference type="InterPro" id="IPR051164">
    <property type="entry name" value="NmrA-like_oxidored"/>
</dbReference>
<dbReference type="EMBL" id="CABFNS010000851">
    <property type="protein sequence ID" value="VUC32891.1"/>
    <property type="molecule type" value="Genomic_DNA"/>
</dbReference>
<keyword evidence="2" id="KW-0521">NADP</keyword>
<gene>
    <name evidence="4" type="ORF">CLO192961_LOCUS329140</name>
</gene>
<dbReference type="SUPFAM" id="SSF51735">
    <property type="entry name" value="NAD(P)-binding Rossmann-fold domains"/>
    <property type="match status" value="1"/>
</dbReference>
<dbReference type="Pfam" id="PF05368">
    <property type="entry name" value="NmrA"/>
    <property type="match status" value="1"/>
</dbReference>
<comment type="caution">
    <text evidence="4">The sequence shown here is derived from an EMBL/GenBank/DDBJ whole genome shotgun (WGS) entry which is preliminary data.</text>
</comment>
<sequence>MTRIVTVVGATGNQGGSVVAALLDNPAFSIRAITRNSESQAAKDLANKGVEVVEADLNDVGSLKSAFAGSHAIFAMTNFFESLSSFGIEMSMQKETALGINLANAAADTDSLEHYVWSTLPNSRENSGAKAIVPYYESKNQVDRHIKSIPHLLQKTTFVWFAWYISNLQYPIYRPTPVNGMDGAKSFIQVLGVPPATLVPVMGDEKKNIGLFVKSILEQPHKTLPGKIVSGVTEHLSFEKILTHLAPGDQTKAHSLQISKEGYSRLWPMWGEVLHLTHEYFAQVGSESFTSTEQHVLTKDDLNVEGLIDSAEALSKINIMEREGERAKFP</sequence>
<dbReference type="CDD" id="cd05251">
    <property type="entry name" value="NmrA_like_SDR_a"/>
    <property type="match status" value="1"/>
</dbReference>
<dbReference type="PANTHER" id="PTHR42748">
    <property type="entry name" value="NITROGEN METABOLITE REPRESSION PROTEIN NMRA FAMILY MEMBER"/>
    <property type="match status" value="1"/>
</dbReference>